<dbReference type="CDD" id="cd00146">
    <property type="entry name" value="PKD"/>
    <property type="match status" value="1"/>
</dbReference>
<dbReference type="Pfam" id="PF07495">
    <property type="entry name" value="Y_Y_Y"/>
    <property type="match status" value="1"/>
</dbReference>
<accession>A0ABV8QPX4</accession>
<evidence type="ECO:0000259" key="3">
    <source>
        <dbReference type="Pfam" id="PF07495"/>
    </source>
</evidence>
<dbReference type="SUPFAM" id="SSF55874">
    <property type="entry name" value="ATPase domain of HSP90 chaperone/DNA topoisomerase II/histidine kinase"/>
    <property type="match status" value="1"/>
</dbReference>
<feature type="domain" description="Two component regulator three Y" evidence="3">
    <location>
        <begin position="660"/>
        <end position="722"/>
    </location>
</feature>
<dbReference type="InterPro" id="IPR013783">
    <property type="entry name" value="Ig-like_fold"/>
</dbReference>
<dbReference type="InterPro" id="IPR010559">
    <property type="entry name" value="Sig_transdc_His_kin_internal"/>
</dbReference>
<comment type="caution">
    <text evidence="4">The sequence shown here is derived from an EMBL/GenBank/DDBJ whole genome shotgun (WGS) entry which is preliminary data.</text>
</comment>
<feature type="transmembrane region" description="Helical" evidence="1">
    <location>
        <begin position="730"/>
        <end position="748"/>
    </location>
</feature>
<name>A0ABV8QPX4_9BACT</name>
<dbReference type="InterPro" id="IPR011123">
    <property type="entry name" value="Y_Y_Y"/>
</dbReference>
<feature type="domain" description="Signal transduction histidine kinase internal region" evidence="2">
    <location>
        <begin position="773"/>
        <end position="847"/>
    </location>
</feature>
<dbReference type="Gene3D" id="3.30.565.10">
    <property type="entry name" value="Histidine kinase-like ATPase, C-terminal domain"/>
    <property type="match status" value="1"/>
</dbReference>
<dbReference type="Gene3D" id="2.130.10.10">
    <property type="entry name" value="YVTN repeat-like/Quinoprotein amine dehydrogenase"/>
    <property type="match status" value="3"/>
</dbReference>
<keyword evidence="5" id="KW-1185">Reference proteome</keyword>
<dbReference type="GO" id="GO:0016301">
    <property type="term" value="F:kinase activity"/>
    <property type="evidence" value="ECO:0007669"/>
    <property type="project" value="UniProtKB-KW"/>
</dbReference>
<evidence type="ECO:0000259" key="2">
    <source>
        <dbReference type="Pfam" id="PF06580"/>
    </source>
</evidence>
<keyword evidence="4" id="KW-0808">Transferase</keyword>
<dbReference type="Proteomes" id="UP001595907">
    <property type="component" value="Unassembled WGS sequence"/>
</dbReference>
<organism evidence="4 5">
    <name type="scientific">Ferruginibacter yonginensis</name>
    <dbReference type="NCBI Taxonomy" id="1310416"/>
    <lineage>
        <taxon>Bacteria</taxon>
        <taxon>Pseudomonadati</taxon>
        <taxon>Bacteroidota</taxon>
        <taxon>Chitinophagia</taxon>
        <taxon>Chitinophagales</taxon>
        <taxon>Chitinophagaceae</taxon>
        <taxon>Ferruginibacter</taxon>
    </lineage>
</organism>
<dbReference type="PANTHER" id="PTHR34220:SF7">
    <property type="entry name" value="SENSOR HISTIDINE KINASE YPDA"/>
    <property type="match status" value="1"/>
</dbReference>
<protein>
    <submittedName>
        <fullName evidence="4">Histidine kinase</fullName>
    </submittedName>
</protein>
<sequence length="982" mass="114443">MRYIFLFFTFLFIAPLFGQINEYQLINYTKKNGIPSNETYCVFRDSKNYMWIASDQGVVRYNGYKMEKFDLYDNVIFKIYEDEKGKIWFFSQSGFLCYYNHKKIVNYKYNDIIKQKVKNLLITSAFVINDNVYLNSHNFVNYKITNKGEVISNKYNTGNNNNIRPLKFSFSFIKDVPFLEKVQDDTRTHDSLHIDLNLYGGKTINFVLPFGQVVPPHYGCIKSKSAVYFFVGRLLFKLSNNNKLTYRLLGSNILTIKIDDRDKIWIGKIKGGVSILNEDLSVIEEIDCLKSLSISSIEIDYDKGIWFSTLENGVYYIPNTYIRKIELINSQPQVTRVCVINDSTFLFTNNIGLFLKSKNNITQLFKIDLLSVKSLFVVDNEIYLGIAPKDKKYLAESDIGKKYNLNSNLFRSLHLIQSSSEIILLSKSKLLICQGNYLTELYLRKNIYASQYNFPFQRSNIRKDFKGNLWVFTRNEIYTYDTATHKPIMYLKNDTLFQSGISSLLYTYDDKLIVGLKFGGLKILKNKKLIQTINEKSGLVNNTVKELFEIDKSLFVMTNNGISSIILNESNNYNFLNFLNNKLNDDIFYNISNSPQNLMIASSNGLYFVDKSLLNKVNYDKKIPFYINSLKQGDSTFENNYIVSLPYNRNNLKISFSAIDYSNYSGIEFYYKFNNSNVAWQLLETNELQIEGLSPGKYELQLKACNVYKNTSSDIESVFIFIQKPFWQKLWFISIVLVILIMIIILVYKNRLRSIKQSALKEIEINKKILEFEHKALRAQMNPHFVFNCLTSIQNLIIAKKNIEANYYLLKFASLIRSTLDITANKFVVIENELKYLDDYISLEKFRNFCKFEARFEIDSKINIVNYEIPSMFIQPIIENTLKHGFVNSQIEGLIIVNMTLNGDFLYICILDNGEGLNTNNENKLYQSYAMSNLHQRLKLLANDYPDLNTTISIKNRDDVKGVEVSFMLPYRKIKNDKSYSY</sequence>
<evidence type="ECO:0000256" key="1">
    <source>
        <dbReference type="SAM" id="Phobius"/>
    </source>
</evidence>
<proteinExistence type="predicted"/>
<evidence type="ECO:0000313" key="4">
    <source>
        <dbReference type="EMBL" id="MFC4261700.1"/>
    </source>
</evidence>
<dbReference type="Gene3D" id="2.60.40.10">
    <property type="entry name" value="Immunoglobulins"/>
    <property type="match status" value="1"/>
</dbReference>
<dbReference type="Pfam" id="PF06580">
    <property type="entry name" value="His_kinase"/>
    <property type="match status" value="1"/>
</dbReference>
<dbReference type="RefSeq" id="WP_379706540.1">
    <property type="nucleotide sequence ID" value="NZ_JBHSCZ010000001.1"/>
</dbReference>
<keyword evidence="4" id="KW-0418">Kinase</keyword>
<dbReference type="InterPro" id="IPR015943">
    <property type="entry name" value="WD40/YVTN_repeat-like_dom_sf"/>
</dbReference>
<dbReference type="SUPFAM" id="SSF63829">
    <property type="entry name" value="Calcium-dependent phosphotriesterase"/>
    <property type="match status" value="1"/>
</dbReference>
<dbReference type="EMBL" id="JBHSCZ010000001">
    <property type="protein sequence ID" value="MFC4261700.1"/>
    <property type="molecule type" value="Genomic_DNA"/>
</dbReference>
<dbReference type="PANTHER" id="PTHR34220">
    <property type="entry name" value="SENSOR HISTIDINE KINASE YPDA"/>
    <property type="match status" value="1"/>
</dbReference>
<keyword evidence="1" id="KW-0812">Transmembrane</keyword>
<reference evidence="5" key="1">
    <citation type="journal article" date="2019" name="Int. J. Syst. Evol. Microbiol.">
        <title>The Global Catalogue of Microorganisms (GCM) 10K type strain sequencing project: providing services to taxonomists for standard genome sequencing and annotation.</title>
        <authorList>
            <consortium name="The Broad Institute Genomics Platform"/>
            <consortium name="The Broad Institute Genome Sequencing Center for Infectious Disease"/>
            <person name="Wu L."/>
            <person name="Ma J."/>
        </authorList>
    </citation>
    <scope>NUCLEOTIDE SEQUENCE [LARGE SCALE GENOMIC DNA]</scope>
    <source>
        <strain evidence="5">CECT 8289</strain>
    </source>
</reference>
<dbReference type="InterPro" id="IPR036890">
    <property type="entry name" value="HATPase_C_sf"/>
</dbReference>
<dbReference type="InterPro" id="IPR050640">
    <property type="entry name" value="Bact_2-comp_sensor_kinase"/>
</dbReference>
<evidence type="ECO:0000313" key="5">
    <source>
        <dbReference type="Proteomes" id="UP001595907"/>
    </source>
</evidence>
<gene>
    <name evidence="4" type="ORF">ACFOWM_02315</name>
</gene>
<keyword evidence="1" id="KW-1133">Transmembrane helix</keyword>
<keyword evidence="1" id="KW-0472">Membrane</keyword>